<evidence type="ECO:0000259" key="4">
    <source>
        <dbReference type="Pfam" id="PF02872"/>
    </source>
</evidence>
<dbReference type="InterPro" id="IPR036907">
    <property type="entry name" value="5'-Nucleotdase_C_sf"/>
</dbReference>
<protein>
    <submittedName>
        <fullName evidence="5">Bifunctional UDP-sugar hydrolase/5'-nucleotidase</fullName>
    </submittedName>
</protein>
<dbReference type="SUPFAM" id="SSF56300">
    <property type="entry name" value="Metallo-dependent phosphatases"/>
    <property type="match status" value="1"/>
</dbReference>
<dbReference type="RefSeq" id="WP_284826828.1">
    <property type="nucleotide sequence ID" value="NZ_CP126969.1"/>
</dbReference>
<name>A0ABY8VN02_9CORY</name>
<evidence type="ECO:0000259" key="3">
    <source>
        <dbReference type="Pfam" id="PF00149"/>
    </source>
</evidence>
<keyword evidence="1 2" id="KW-0732">Signal</keyword>
<feature type="domain" description="5'-Nucleotidase C-terminal" evidence="4">
    <location>
        <begin position="347"/>
        <end position="489"/>
    </location>
</feature>
<dbReference type="InterPro" id="IPR029052">
    <property type="entry name" value="Metallo-depent_PP-like"/>
</dbReference>
<dbReference type="PANTHER" id="PTHR11575">
    <property type="entry name" value="5'-NUCLEOTIDASE-RELATED"/>
    <property type="match status" value="1"/>
</dbReference>
<evidence type="ECO:0000313" key="5">
    <source>
        <dbReference type="EMBL" id="WIM68945.1"/>
    </source>
</evidence>
<dbReference type="InterPro" id="IPR004843">
    <property type="entry name" value="Calcineurin-like_PHP"/>
</dbReference>
<feature type="domain" description="Calcineurin-like phosphoesterase" evidence="3">
    <location>
        <begin position="44"/>
        <end position="249"/>
    </location>
</feature>
<evidence type="ECO:0000256" key="2">
    <source>
        <dbReference type="RuleBase" id="RU362119"/>
    </source>
</evidence>
<dbReference type="InterPro" id="IPR006179">
    <property type="entry name" value="5_nucleotidase/apyrase"/>
</dbReference>
<feature type="signal peptide" evidence="2">
    <location>
        <begin position="1"/>
        <end position="29"/>
    </location>
</feature>
<dbReference type="Pfam" id="PF00149">
    <property type="entry name" value="Metallophos"/>
    <property type="match status" value="1"/>
</dbReference>
<dbReference type="Gene3D" id="3.60.21.10">
    <property type="match status" value="1"/>
</dbReference>
<dbReference type="InterPro" id="IPR008334">
    <property type="entry name" value="5'-Nucleotdase_C"/>
</dbReference>
<keyword evidence="2 5" id="KW-0378">Hydrolase</keyword>
<dbReference type="PRINTS" id="PR01607">
    <property type="entry name" value="APYRASEFAMLY"/>
</dbReference>
<dbReference type="Gene3D" id="3.90.780.10">
    <property type="entry name" value="5'-Nucleotidase, C-terminal domain"/>
    <property type="match status" value="1"/>
</dbReference>
<gene>
    <name evidence="5" type="ORF">QP027_06095</name>
</gene>
<dbReference type="Pfam" id="PF02872">
    <property type="entry name" value="5_nucleotid_C"/>
    <property type="match status" value="1"/>
</dbReference>
<evidence type="ECO:0000313" key="6">
    <source>
        <dbReference type="Proteomes" id="UP001225598"/>
    </source>
</evidence>
<dbReference type="PANTHER" id="PTHR11575:SF24">
    <property type="entry name" value="5'-NUCLEOTIDASE"/>
    <property type="match status" value="1"/>
</dbReference>
<evidence type="ECO:0000256" key="1">
    <source>
        <dbReference type="ARBA" id="ARBA00022729"/>
    </source>
</evidence>
<keyword evidence="2" id="KW-0547">Nucleotide-binding</keyword>
<dbReference type="Proteomes" id="UP001225598">
    <property type="component" value="Chromosome"/>
</dbReference>
<proteinExistence type="inferred from homology"/>
<sequence length="685" mass="72018">MSKFRRMGHLIAAATTTALVAQGVVVAQAQEENPDLVTISISNFTDFHGHLESGIDLAELEAGQEMGAANIAALIEYVNQGSDVSIATTTGDNVGGSAFVSAISNDEYTLDALNAMGIDVHAAGNHEFDQGQNDLVNRIVPQSAPILAANVYKADGSRLLPASQVFDQGGVKVGIVGTTSNLTPQKVSPAGIEGLVFKDASEEANKEAQRLKESGEADIVIVLQHDPAEVDNLKLNAEYVDFLFGGDTHLQQLDTTADVPYAQSWDYGKMVSDLDITYNKATGEIVELTVEQYDATDFVALGLEPNAEVATIVAAAVAQAEELGSEVLATTTESFYRGSNPGETPGSNRGVESTANNMLAESNRQAMSDFLDVDIDLGLMNAGGVRSDLPAGDVTVEDAKTMQPFGNELVYATMSGAAIIKTLESQWQDPNSGRPRLSLGVSDNVSYVYDPTKPDGERITHVTINGEALDPAKDYTVATATFLFEGGDRHIDPADVRDIVNVGYLDVTAFSDYLKSGEAHVRQGQGEVGVVLPEGGLVAGETATIELSSLNYSSEGEPMAETVTVKLGDTEVTAEIDNSNAAKGYGENGKATIELAVPAGLSGEQTLTITTDAGTDISMPVTVGAGDTDTPGDDNKGSTSPFSYIITKIMVMLQAFLGTTIFAKLFAPKFSVVPSSSLVGLSSLR</sequence>
<feature type="chain" id="PRO_5044994148" evidence="2">
    <location>
        <begin position="30"/>
        <end position="685"/>
    </location>
</feature>
<reference evidence="5 6" key="1">
    <citation type="submission" date="2023-05" db="EMBL/GenBank/DDBJ databases">
        <title>Corynebacterium suedekumii sp. nov. and Corynebacterium breve sp. nov. isolated from raw cow's milk.</title>
        <authorList>
            <person name="Baer M.K."/>
            <person name="Mehl L."/>
            <person name="Hellmuth R."/>
            <person name="Marke G."/>
            <person name="Lipski A."/>
        </authorList>
    </citation>
    <scope>NUCLEOTIDE SEQUENCE [LARGE SCALE GENOMIC DNA]</scope>
    <source>
        <strain evidence="5 6">R4</strain>
    </source>
</reference>
<dbReference type="SUPFAM" id="SSF55816">
    <property type="entry name" value="5'-nucleotidase (syn. UDP-sugar hydrolase), C-terminal domain"/>
    <property type="match status" value="1"/>
</dbReference>
<accession>A0ABY8VN02</accession>
<dbReference type="GO" id="GO:0016787">
    <property type="term" value="F:hydrolase activity"/>
    <property type="evidence" value="ECO:0007669"/>
    <property type="project" value="UniProtKB-KW"/>
</dbReference>
<comment type="similarity">
    <text evidence="2">Belongs to the 5'-nucleotidase family.</text>
</comment>
<dbReference type="EMBL" id="CP126969">
    <property type="protein sequence ID" value="WIM68945.1"/>
    <property type="molecule type" value="Genomic_DNA"/>
</dbReference>
<keyword evidence="6" id="KW-1185">Reference proteome</keyword>
<organism evidence="5 6">
    <name type="scientific">Corynebacterium breve</name>
    <dbReference type="NCBI Taxonomy" id="3049799"/>
    <lineage>
        <taxon>Bacteria</taxon>
        <taxon>Bacillati</taxon>
        <taxon>Actinomycetota</taxon>
        <taxon>Actinomycetes</taxon>
        <taxon>Mycobacteriales</taxon>
        <taxon>Corynebacteriaceae</taxon>
        <taxon>Corynebacterium</taxon>
    </lineage>
</organism>